<dbReference type="PROSITE" id="PS50110">
    <property type="entry name" value="RESPONSE_REGULATORY"/>
    <property type="match status" value="1"/>
</dbReference>
<evidence type="ECO:0000256" key="9">
    <source>
        <dbReference type="ARBA" id="ARBA00023012"/>
    </source>
</evidence>
<evidence type="ECO:0000256" key="2">
    <source>
        <dbReference type="ARBA" id="ARBA00004236"/>
    </source>
</evidence>
<dbReference type="Gene3D" id="3.30.565.10">
    <property type="entry name" value="Histidine kinase-like ATPase, C-terminal domain"/>
    <property type="match status" value="1"/>
</dbReference>
<dbReference type="SMART" id="SM00448">
    <property type="entry name" value="REC"/>
    <property type="match status" value="1"/>
</dbReference>
<evidence type="ECO:0000256" key="6">
    <source>
        <dbReference type="ARBA" id="ARBA00022741"/>
    </source>
</evidence>
<dbReference type="InterPro" id="IPR013767">
    <property type="entry name" value="PAS_fold"/>
</dbReference>
<feature type="modified residue" description="4-aspartylphosphate" evidence="10">
    <location>
        <position position="610"/>
    </location>
</feature>
<feature type="domain" description="Histidine kinase" evidence="12">
    <location>
        <begin position="312"/>
        <end position="538"/>
    </location>
</feature>
<evidence type="ECO:0000313" key="17">
    <source>
        <dbReference type="Proteomes" id="UP000599074"/>
    </source>
</evidence>
<dbReference type="RefSeq" id="WP_168112769.1">
    <property type="nucleotide sequence ID" value="NZ_BOON01000005.1"/>
</dbReference>
<dbReference type="InterPro" id="IPR004358">
    <property type="entry name" value="Sig_transdc_His_kin-like_C"/>
</dbReference>
<feature type="domain" description="PAC" evidence="15">
    <location>
        <begin position="108"/>
        <end position="162"/>
    </location>
</feature>
<dbReference type="PANTHER" id="PTHR43065:SF42">
    <property type="entry name" value="TWO-COMPONENT SENSOR PPRA"/>
    <property type="match status" value="1"/>
</dbReference>
<dbReference type="Proteomes" id="UP000599074">
    <property type="component" value="Unassembled WGS sequence"/>
</dbReference>
<comment type="subcellular location">
    <subcellularLocation>
        <location evidence="2">Cell membrane</location>
    </subcellularLocation>
</comment>
<proteinExistence type="predicted"/>
<dbReference type="SUPFAM" id="SSF52172">
    <property type="entry name" value="CheY-like"/>
    <property type="match status" value="1"/>
</dbReference>
<dbReference type="GO" id="GO:0000155">
    <property type="term" value="F:phosphorelay sensor kinase activity"/>
    <property type="evidence" value="ECO:0007669"/>
    <property type="project" value="InterPro"/>
</dbReference>
<name>A0A8J3WYB6_9ACTN</name>
<dbReference type="Gene3D" id="3.30.450.20">
    <property type="entry name" value="PAS domain"/>
    <property type="match status" value="2"/>
</dbReference>
<keyword evidence="6" id="KW-0547">Nucleotide-binding</keyword>
<evidence type="ECO:0000256" key="8">
    <source>
        <dbReference type="ARBA" id="ARBA00022840"/>
    </source>
</evidence>
<dbReference type="InterPro" id="IPR005467">
    <property type="entry name" value="His_kinase_dom"/>
</dbReference>
<feature type="coiled-coil region" evidence="11">
    <location>
        <begin position="272"/>
        <end position="303"/>
    </location>
</feature>
<evidence type="ECO:0000256" key="3">
    <source>
        <dbReference type="ARBA" id="ARBA00012438"/>
    </source>
</evidence>
<feature type="domain" description="PAS" evidence="14">
    <location>
        <begin position="156"/>
        <end position="209"/>
    </location>
</feature>
<dbReference type="InterPro" id="IPR000700">
    <property type="entry name" value="PAS-assoc_C"/>
</dbReference>
<keyword evidence="5" id="KW-0808">Transferase</keyword>
<dbReference type="PROSITE" id="PS50112">
    <property type="entry name" value="PAS"/>
    <property type="match status" value="2"/>
</dbReference>
<dbReference type="PRINTS" id="PR00344">
    <property type="entry name" value="BCTRLSENSOR"/>
</dbReference>
<dbReference type="SMART" id="SM00091">
    <property type="entry name" value="PAS"/>
    <property type="match status" value="2"/>
</dbReference>
<dbReference type="GO" id="GO:0005524">
    <property type="term" value="F:ATP binding"/>
    <property type="evidence" value="ECO:0007669"/>
    <property type="project" value="UniProtKB-KW"/>
</dbReference>
<dbReference type="PROSITE" id="PS50109">
    <property type="entry name" value="HIS_KIN"/>
    <property type="match status" value="1"/>
</dbReference>
<dbReference type="SMART" id="SM00387">
    <property type="entry name" value="HATPase_c"/>
    <property type="match status" value="1"/>
</dbReference>
<dbReference type="AlphaFoldDB" id="A0A8J3WYB6"/>
<dbReference type="NCBIfam" id="TIGR00229">
    <property type="entry name" value="sensory_box"/>
    <property type="match status" value="2"/>
</dbReference>
<keyword evidence="9" id="KW-0902">Two-component regulatory system</keyword>
<gene>
    <name evidence="16" type="ORF">Pme01_06040</name>
</gene>
<accession>A0A8J3WYB6</accession>
<keyword evidence="7 16" id="KW-0418">Kinase</keyword>
<dbReference type="InterPro" id="IPR003594">
    <property type="entry name" value="HATPase_dom"/>
</dbReference>
<keyword evidence="11" id="KW-0175">Coiled coil</keyword>
<evidence type="ECO:0000259" key="12">
    <source>
        <dbReference type="PROSITE" id="PS50109"/>
    </source>
</evidence>
<dbReference type="Pfam" id="PF00072">
    <property type="entry name" value="Response_reg"/>
    <property type="match status" value="1"/>
</dbReference>
<feature type="domain" description="Response regulatory" evidence="13">
    <location>
        <begin position="559"/>
        <end position="675"/>
    </location>
</feature>
<dbReference type="InterPro" id="IPR011006">
    <property type="entry name" value="CheY-like_superfamily"/>
</dbReference>
<dbReference type="InterPro" id="IPR035965">
    <property type="entry name" value="PAS-like_dom_sf"/>
</dbReference>
<dbReference type="Pfam" id="PF02518">
    <property type="entry name" value="HATPase_c"/>
    <property type="match status" value="1"/>
</dbReference>
<evidence type="ECO:0000256" key="1">
    <source>
        <dbReference type="ARBA" id="ARBA00000085"/>
    </source>
</evidence>
<dbReference type="SUPFAM" id="SSF55785">
    <property type="entry name" value="PYP-like sensor domain (PAS domain)"/>
    <property type="match status" value="2"/>
</dbReference>
<dbReference type="PROSITE" id="PS50113">
    <property type="entry name" value="PAC"/>
    <property type="match status" value="1"/>
</dbReference>
<dbReference type="PANTHER" id="PTHR43065">
    <property type="entry name" value="SENSOR HISTIDINE KINASE"/>
    <property type="match status" value="1"/>
</dbReference>
<keyword evidence="4 10" id="KW-0597">Phosphoprotein</keyword>
<dbReference type="InterPro" id="IPR001789">
    <property type="entry name" value="Sig_transdc_resp-reg_receiver"/>
</dbReference>
<dbReference type="EMBL" id="BOON01000005">
    <property type="protein sequence ID" value="GII21007.1"/>
    <property type="molecule type" value="Genomic_DNA"/>
</dbReference>
<dbReference type="SUPFAM" id="SSF55874">
    <property type="entry name" value="ATPase domain of HSP90 chaperone/DNA topoisomerase II/histidine kinase"/>
    <property type="match status" value="1"/>
</dbReference>
<keyword evidence="8" id="KW-0067">ATP-binding</keyword>
<feature type="domain" description="PAS" evidence="14">
    <location>
        <begin position="37"/>
        <end position="106"/>
    </location>
</feature>
<dbReference type="Pfam" id="PF00989">
    <property type="entry name" value="PAS"/>
    <property type="match status" value="1"/>
</dbReference>
<comment type="caution">
    <text evidence="16">The sequence shown here is derived from an EMBL/GenBank/DDBJ whole genome shotgun (WGS) entry which is preliminary data.</text>
</comment>
<evidence type="ECO:0000256" key="4">
    <source>
        <dbReference type="ARBA" id="ARBA00022553"/>
    </source>
</evidence>
<sequence length="678" mass="73099">MAECSNGQSRRFGYAGSVAGDDAGAGTDAGRDCAPPQHALLAAIVRSSHDAIVSMTLDGVVTSWNRSAEELFGYPAAEMIGRHVGVLWPENRGTEQDAVIASVRVGKRVERYRTWRLRRDGTAIEVGITPSPITDDSGAVVGIAAVCRSVSERERAQARYRGLLEEAPDAIVGINANGVIVICNAATERTFGYRRDDLIGQPVELLVPEAARELHIRHRAEYMAHPQLRPLAGHSQLTARRADGTLFPVDISLSWVETDDGVLAAAAVRDVTERLEAEAERDRLKAQAERQRLEGRLQQAQRLESLGQLAGGVAHDFNNLLAVIVNYAAFVSEEIEMAAVADPDRWHSVARDMQQIQRATERGIGLTHQLLAFGRREVVRPRVLSLNAVVSDVKELLIRSIGEHVQLLTELSTGLWPVKADPGQIEQVLVNLAVNARDAMLGGGILTIGTRNMIVGNEAGLPAGRYVAIRVEDTGTGMPREVIGRAFEPFFTTKPKGEGTGLGLATVYGIVRQAGGDVQIASEPGVGTTFTVLLPATDEAPAELEAPVVVGIPSGGGETVLVVEDEPAIREVARRILRRGGYEVLMTESPLDALDVARAHDGRIHLLMTDVVMPKMLGKDVAERVRALRPDVKVIFMSGYARPVLASSGTLEPGVTLLEKPFSEAELLQTVRQVLDGC</sequence>
<dbReference type="EC" id="2.7.13.3" evidence="3"/>
<dbReference type="InterPro" id="IPR000014">
    <property type="entry name" value="PAS"/>
</dbReference>
<dbReference type="InterPro" id="IPR036890">
    <property type="entry name" value="HATPase_C_sf"/>
</dbReference>
<dbReference type="Gene3D" id="1.10.287.130">
    <property type="match status" value="1"/>
</dbReference>
<evidence type="ECO:0000256" key="7">
    <source>
        <dbReference type="ARBA" id="ARBA00022777"/>
    </source>
</evidence>
<reference evidence="16" key="1">
    <citation type="submission" date="2021-01" db="EMBL/GenBank/DDBJ databases">
        <title>Whole genome shotgun sequence of Planosporangium mesophilum NBRC 109066.</title>
        <authorList>
            <person name="Komaki H."/>
            <person name="Tamura T."/>
        </authorList>
    </citation>
    <scope>NUCLEOTIDE SEQUENCE</scope>
    <source>
        <strain evidence="16">NBRC 109066</strain>
    </source>
</reference>
<dbReference type="GO" id="GO:0006355">
    <property type="term" value="P:regulation of DNA-templated transcription"/>
    <property type="evidence" value="ECO:0007669"/>
    <property type="project" value="InterPro"/>
</dbReference>
<dbReference type="Gene3D" id="3.40.50.2300">
    <property type="match status" value="1"/>
</dbReference>
<dbReference type="Pfam" id="PF13426">
    <property type="entry name" value="PAS_9"/>
    <property type="match status" value="1"/>
</dbReference>
<dbReference type="GO" id="GO:0005886">
    <property type="term" value="C:plasma membrane"/>
    <property type="evidence" value="ECO:0007669"/>
    <property type="project" value="UniProtKB-SubCell"/>
</dbReference>
<dbReference type="InterPro" id="IPR036097">
    <property type="entry name" value="HisK_dim/P_sf"/>
</dbReference>
<evidence type="ECO:0000256" key="10">
    <source>
        <dbReference type="PROSITE-ProRule" id="PRU00169"/>
    </source>
</evidence>
<evidence type="ECO:0000256" key="11">
    <source>
        <dbReference type="SAM" id="Coils"/>
    </source>
</evidence>
<evidence type="ECO:0000259" key="13">
    <source>
        <dbReference type="PROSITE" id="PS50110"/>
    </source>
</evidence>
<protein>
    <recommendedName>
        <fullName evidence="3">histidine kinase</fullName>
        <ecNumber evidence="3">2.7.13.3</ecNumber>
    </recommendedName>
</protein>
<dbReference type="SUPFAM" id="SSF47384">
    <property type="entry name" value="Homodimeric domain of signal transducing histidine kinase"/>
    <property type="match status" value="1"/>
</dbReference>
<comment type="catalytic activity">
    <reaction evidence="1">
        <text>ATP + protein L-histidine = ADP + protein N-phospho-L-histidine.</text>
        <dbReference type="EC" id="2.7.13.3"/>
    </reaction>
</comment>
<keyword evidence="17" id="KW-1185">Reference proteome</keyword>
<organism evidence="16 17">
    <name type="scientific">Planosporangium mesophilum</name>
    <dbReference type="NCBI Taxonomy" id="689768"/>
    <lineage>
        <taxon>Bacteria</taxon>
        <taxon>Bacillati</taxon>
        <taxon>Actinomycetota</taxon>
        <taxon>Actinomycetes</taxon>
        <taxon>Micromonosporales</taxon>
        <taxon>Micromonosporaceae</taxon>
        <taxon>Planosporangium</taxon>
    </lineage>
</organism>
<evidence type="ECO:0000313" key="16">
    <source>
        <dbReference type="EMBL" id="GII21007.1"/>
    </source>
</evidence>
<evidence type="ECO:0000256" key="5">
    <source>
        <dbReference type="ARBA" id="ARBA00022679"/>
    </source>
</evidence>
<dbReference type="CDD" id="cd00130">
    <property type="entry name" value="PAS"/>
    <property type="match status" value="2"/>
</dbReference>
<evidence type="ECO:0000259" key="14">
    <source>
        <dbReference type="PROSITE" id="PS50112"/>
    </source>
</evidence>
<evidence type="ECO:0000259" key="15">
    <source>
        <dbReference type="PROSITE" id="PS50113"/>
    </source>
</evidence>